<dbReference type="KEGG" id="agv:OJF2_74000"/>
<proteinExistence type="predicted"/>
<keyword evidence="4" id="KW-1185">Reference proteome</keyword>
<feature type="chain" id="PRO_5022779460" evidence="2">
    <location>
        <begin position="32"/>
        <end position="398"/>
    </location>
</feature>
<keyword evidence="2" id="KW-0732">Signal</keyword>
<accession>A0A5B9WFW7</accession>
<feature type="region of interest" description="Disordered" evidence="1">
    <location>
        <begin position="329"/>
        <end position="398"/>
    </location>
</feature>
<feature type="signal peptide" evidence="2">
    <location>
        <begin position="1"/>
        <end position="31"/>
    </location>
</feature>
<feature type="compositionally biased region" description="Basic and acidic residues" evidence="1">
    <location>
        <begin position="342"/>
        <end position="367"/>
    </location>
</feature>
<evidence type="ECO:0000256" key="1">
    <source>
        <dbReference type="SAM" id="MobiDB-lite"/>
    </source>
</evidence>
<dbReference type="OrthoDB" id="254232at2"/>
<reference evidence="3 4" key="1">
    <citation type="submission" date="2019-08" db="EMBL/GenBank/DDBJ databases">
        <title>Deep-cultivation of Planctomycetes and their phenomic and genomic characterization uncovers novel biology.</title>
        <authorList>
            <person name="Wiegand S."/>
            <person name="Jogler M."/>
            <person name="Boedeker C."/>
            <person name="Pinto D."/>
            <person name="Vollmers J."/>
            <person name="Rivas-Marin E."/>
            <person name="Kohn T."/>
            <person name="Peeters S.H."/>
            <person name="Heuer A."/>
            <person name="Rast P."/>
            <person name="Oberbeckmann S."/>
            <person name="Bunk B."/>
            <person name="Jeske O."/>
            <person name="Meyerdierks A."/>
            <person name="Storesund J.E."/>
            <person name="Kallscheuer N."/>
            <person name="Luecker S."/>
            <person name="Lage O.M."/>
            <person name="Pohl T."/>
            <person name="Merkel B.J."/>
            <person name="Hornburger P."/>
            <person name="Mueller R.-W."/>
            <person name="Bruemmer F."/>
            <person name="Labrenz M."/>
            <person name="Spormann A.M."/>
            <person name="Op den Camp H."/>
            <person name="Overmann J."/>
            <person name="Amann R."/>
            <person name="Jetten M.S.M."/>
            <person name="Mascher T."/>
            <person name="Medema M.H."/>
            <person name="Devos D.P."/>
            <person name="Kaster A.-K."/>
            <person name="Ovreas L."/>
            <person name="Rohde M."/>
            <person name="Galperin M.Y."/>
            <person name="Jogler C."/>
        </authorList>
    </citation>
    <scope>NUCLEOTIDE SEQUENCE [LARGE SCALE GENOMIC DNA]</scope>
    <source>
        <strain evidence="3 4">OJF2</strain>
    </source>
</reference>
<name>A0A5B9WFW7_9BACT</name>
<evidence type="ECO:0000313" key="4">
    <source>
        <dbReference type="Proteomes" id="UP000324233"/>
    </source>
</evidence>
<evidence type="ECO:0000256" key="2">
    <source>
        <dbReference type="SAM" id="SignalP"/>
    </source>
</evidence>
<dbReference type="AlphaFoldDB" id="A0A5B9WFW7"/>
<feature type="compositionally biased region" description="Low complexity" evidence="1">
    <location>
        <begin position="329"/>
        <end position="340"/>
    </location>
</feature>
<organism evidence="3 4">
    <name type="scientific">Aquisphaera giovannonii</name>
    <dbReference type="NCBI Taxonomy" id="406548"/>
    <lineage>
        <taxon>Bacteria</taxon>
        <taxon>Pseudomonadati</taxon>
        <taxon>Planctomycetota</taxon>
        <taxon>Planctomycetia</taxon>
        <taxon>Isosphaerales</taxon>
        <taxon>Isosphaeraceae</taxon>
        <taxon>Aquisphaera</taxon>
    </lineage>
</organism>
<protein>
    <submittedName>
        <fullName evidence="3">Uncharacterized protein</fullName>
    </submittedName>
</protein>
<evidence type="ECO:0000313" key="3">
    <source>
        <dbReference type="EMBL" id="QEH38790.1"/>
    </source>
</evidence>
<dbReference type="PROSITE" id="PS51257">
    <property type="entry name" value="PROKAR_LIPOPROTEIN"/>
    <property type="match status" value="1"/>
</dbReference>
<dbReference type="RefSeq" id="WP_148598193.1">
    <property type="nucleotide sequence ID" value="NZ_CP042997.1"/>
</dbReference>
<gene>
    <name evidence="3" type="ORF">OJF2_74000</name>
</gene>
<dbReference type="EMBL" id="CP042997">
    <property type="protein sequence ID" value="QEH38790.1"/>
    <property type="molecule type" value="Genomic_DNA"/>
</dbReference>
<sequence length="398" mass="42548" precursor="true">MSRTSSRRRRWCGWARLLPAAALSLAACARAAAAGPLEKEMAELARQVMGAVKDRGNAVQVGEFVAKGDVARHGATGGPAIAKSLMEQLEKMGVQTTRSAELIVSGEFRDVTDKASKTTALMIKAHIEDRQGEPIVDLASRGVFDLTTIASLTGITLVAPPKAAPAEREKAVNDALDNIRPPCVEGTRISARAGSPYSIEVLVGPDPGDATPDLQTYRPRAATLDKDGLAFVNIRRGEVYAVKVSNRADHDVAVTLAIDGLSMFAFSENKEYEVVIVPKGQEGLIPGWHITNERSDAFHVSEYARSAAAKLLPSSSSVGTISVSFKAAWPADAEPPADEGAVNERSRDADATARGKPVDPKDTRYNEMTRSVGKLRESLGVHYNRSVEPADLPDSKPK</sequence>
<dbReference type="Proteomes" id="UP000324233">
    <property type="component" value="Chromosome"/>
</dbReference>